<sequence>MTDIKVVVEELHNHAGNVGRLADRVQNCQRFGSEVDFGLHTFGIVGQAFALGCRQESQNMAQTLGKAAESVRDVSKGLQETGDTYHGTETDNTNLFAGGDD</sequence>
<gene>
    <name evidence="2" type="ORF">GTS_05440</name>
</gene>
<evidence type="ECO:0000256" key="1">
    <source>
        <dbReference type="SAM" id="MobiDB-lite"/>
    </source>
</evidence>
<name>A0A4D4IXH8_9PSEU</name>
<dbReference type="GO" id="GO:0009306">
    <property type="term" value="P:protein secretion"/>
    <property type="evidence" value="ECO:0007669"/>
    <property type="project" value="InterPro"/>
</dbReference>
<evidence type="ECO:0000313" key="2">
    <source>
        <dbReference type="EMBL" id="GDY28911.1"/>
    </source>
</evidence>
<dbReference type="InterPro" id="IPR022536">
    <property type="entry name" value="EspC"/>
</dbReference>
<dbReference type="AlphaFoldDB" id="A0A4D4IXH8"/>
<comment type="caution">
    <text evidence="2">The sequence shown here is derived from an EMBL/GenBank/DDBJ whole genome shotgun (WGS) entry which is preliminary data.</text>
</comment>
<dbReference type="InterPro" id="IPR036689">
    <property type="entry name" value="ESAT-6-like_sf"/>
</dbReference>
<organism evidence="2 3">
    <name type="scientific">Gandjariella thermophila</name>
    <dbReference type="NCBI Taxonomy" id="1931992"/>
    <lineage>
        <taxon>Bacteria</taxon>
        <taxon>Bacillati</taxon>
        <taxon>Actinomycetota</taxon>
        <taxon>Actinomycetes</taxon>
        <taxon>Pseudonocardiales</taxon>
        <taxon>Pseudonocardiaceae</taxon>
        <taxon>Gandjariella</taxon>
    </lineage>
</organism>
<protein>
    <recommendedName>
        <fullName evidence="4">ESX-1 secretion-associated protein</fullName>
    </recommendedName>
</protein>
<evidence type="ECO:0008006" key="4">
    <source>
        <dbReference type="Google" id="ProtNLM"/>
    </source>
</evidence>
<accession>A0A4D4IXH8</accession>
<dbReference type="RefSeq" id="WP_137812111.1">
    <property type="nucleotide sequence ID" value="NZ_BJFL01000002.1"/>
</dbReference>
<keyword evidence="3" id="KW-1185">Reference proteome</keyword>
<evidence type="ECO:0000313" key="3">
    <source>
        <dbReference type="Proteomes" id="UP000298860"/>
    </source>
</evidence>
<reference evidence="3" key="1">
    <citation type="submission" date="2019-04" db="EMBL/GenBank/DDBJ databases">
        <title>Draft genome sequence of Pseudonocardiaceae bacterium SL3-2-4.</title>
        <authorList>
            <person name="Ningsih F."/>
            <person name="Yokota A."/>
            <person name="Sakai Y."/>
            <person name="Nanatani K."/>
            <person name="Yabe S."/>
            <person name="Oetari A."/>
            <person name="Sjamsuridzal W."/>
        </authorList>
    </citation>
    <scope>NUCLEOTIDE SEQUENCE [LARGE SCALE GENOMIC DNA]</scope>
    <source>
        <strain evidence="3">SL3-2-4</strain>
    </source>
</reference>
<dbReference type="SUPFAM" id="SSF140453">
    <property type="entry name" value="EsxAB dimer-like"/>
    <property type="match status" value="1"/>
</dbReference>
<proteinExistence type="predicted"/>
<dbReference type="EMBL" id="BJFL01000002">
    <property type="protein sequence ID" value="GDY28911.1"/>
    <property type="molecule type" value="Genomic_DNA"/>
</dbReference>
<dbReference type="Proteomes" id="UP000298860">
    <property type="component" value="Unassembled WGS sequence"/>
</dbReference>
<feature type="region of interest" description="Disordered" evidence="1">
    <location>
        <begin position="79"/>
        <end position="101"/>
    </location>
</feature>
<dbReference type="OrthoDB" id="3694089at2"/>
<dbReference type="Pfam" id="PF10824">
    <property type="entry name" value="T7SS_ESX_EspC"/>
    <property type="match status" value="1"/>
</dbReference>